<dbReference type="EMBL" id="KZ084090">
    <property type="protein sequence ID" value="OSD06432.1"/>
    <property type="molecule type" value="Genomic_DNA"/>
</dbReference>
<evidence type="ECO:0000313" key="3">
    <source>
        <dbReference type="Proteomes" id="UP000193067"/>
    </source>
</evidence>
<sequence length="283" mass="28046">MSDGDHSTSSDSSAGRPRAATGRPNGASNGRTNGTNTGAHAGVGAGTASQPPVVPAGTYTNGGTSRTNGGGLSDSSSSSGRSHPRTHTLPPAQAAHPPPEPRRVATEDLYYNLHGLPRGGGAPPAGGYGSQFGSPQGSPQGFGSPQGVGSPYGGSPTRAHGSPQSSASGGAMPPPGSPLSSQPRTPMSSASGMSAMPLSQYGSASPHPSLDSARASSGVQGRSPGVPSSGWGIDQAALDRQAATQTHARTGSLPVQPSPREYSLPDPRHASLGARRRGEGGRR</sequence>
<protein>
    <submittedName>
        <fullName evidence="2">Uncharacterized protein</fullName>
    </submittedName>
</protein>
<organism evidence="2 3">
    <name type="scientific">Trametes coccinea (strain BRFM310)</name>
    <name type="common">Pycnoporus coccineus</name>
    <dbReference type="NCBI Taxonomy" id="1353009"/>
    <lineage>
        <taxon>Eukaryota</taxon>
        <taxon>Fungi</taxon>
        <taxon>Dikarya</taxon>
        <taxon>Basidiomycota</taxon>
        <taxon>Agaricomycotina</taxon>
        <taxon>Agaricomycetes</taxon>
        <taxon>Polyporales</taxon>
        <taxon>Polyporaceae</taxon>
        <taxon>Trametes</taxon>
    </lineage>
</organism>
<feature type="compositionally biased region" description="Low complexity" evidence="1">
    <location>
        <begin position="25"/>
        <end position="48"/>
    </location>
</feature>
<feature type="compositionally biased region" description="Low complexity" evidence="1">
    <location>
        <begin position="131"/>
        <end position="143"/>
    </location>
</feature>
<name>A0A1Y2J2K8_TRAC3</name>
<keyword evidence="3" id="KW-1185">Reference proteome</keyword>
<dbReference type="Proteomes" id="UP000193067">
    <property type="component" value="Unassembled WGS sequence"/>
</dbReference>
<gene>
    <name evidence="2" type="ORF">PYCCODRAFT_1464368</name>
</gene>
<feature type="compositionally biased region" description="Low complexity" evidence="1">
    <location>
        <begin position="178"/>
        <end position="199"/>
    </location>
</feature>
<evidence type="ECO:0000256" key="1">
    <source>
        <dbReference type="SAM" id="MobiDB-lite"/>
    </source>
</evidence>
<accession>A0A1Y2J2K8</accession>
<feature type="region of interest" description="Disordered" evidence="1">
    <location>
        <begin position="1"/>
        <end position="283"/>
    </location>
</feature>
<dbReference type="AlphaFoldDB" id="A0A1Y2J2K8"/>
<feature type="compositionally biased region" description="Low complexity" evidence="1">
    <location>
        <begin position="57"/>
        <end position="81"/>
    </location>
</feature>
<reference evidence="2 3" key="1">
    <citation type="journal article" date="2015" name="Biotechnol. Biofuels">
        <title>Enhanced degradation of softwood versus hardwood by the white-rot fungus Pycnoporus coccineus.</title>
        <authorList>
            <person name="Couturier M."/>
            <person name="Navarro D."/>
            <person name="Chevret D."/>
            <person name="Henrissat B."/>
            <person name="Piumi F."/>
            <person name="Ruiz-Duenas F.J."/>
            <person name="Martinez A.T."/>
            <person name="Grigoriev I.V."/>
            <person name="Riley R."/>
            <person name="Lipzen A."/>
            <person name="Berrin J.G."/>
            <person name="Master E.R."/>
            <person name="Rosso M.N."/>
        </authorList>
    </citation>
    <scope>NUCLEOTIDE SEQUENCE [LARGE SCALE GENOMIC DNA]</scope>
    <source>
        <strain evidence="2 3">BRFM310</strain>
    </source>
</reference>
<feature type="compositionally biased region" description="Low complexity" evidence="1">
    <location>
        <begin position="161"/>
        <end position="171"/>
    </location>
</feature>
<dbReference type="OrthoDB" id="10663385at2759"/>
<feature type="compositionally biased region" description="Gly residues" evidence="1">
    <location>
        <begin position="117"/>
        <end position="130"/>
    </location>
</feature>
<evidence type="ECO:0000313" key="2">
    <source>
        <dbReference type="EMBL" id="OSD06432.1"/>
    </source>
</evidence>
<proteinExistence type="predicted"/>
<feature type="compositionally biased region" description="Polar residues" evidence="1">
    <location>
        <begin position="242"/>
        <end position="255"/>
    </location>
</feature>